<dbReference type="AlphaFoldDB" id="A0A516RFF3"/>
<proteinExistence type="predicted"/>
<dbReference type="SUPFAM" id="SSF52540">
    <property type="entry name" value="P-loop containing nucleoside triphosphate hydrolases"/>
    <property type="match status" value="1"/>
</dbReference>
<dbReference type="InterPro" id="IPR003593">
    <property type="entry name" value="AAA+_ATPase"/>
</dbReference>
<dbReference type="SUPFAM" id="SSF48452">
    <property type="entry name" value="TPR-like"/>
    <property type="match status" value="2"/>
</dbReference>
<dbReference type="InterPro" id="IPR011990">
    <property type="entry name" value="TPR-like_helical_dom_sf"/>
</dbReference>
<dbReference type="Gene3D" id="1.10.260.40">
    <property type="entry name" value="lambda repressor-like DNA-binding domains"/>
    <property type="match status" value="1"/>
</dbReference>
<evidence type="ECO:0000313" key="3">
    <source>
        <dbReference type="EMBL" id="QDQ14374.1"/>
    </source>
</evidence>
<evidence type="ECO:0000259" key="1">
    <source>
        <dbReference type="SMART" id="SM00382"/>
    </source>
</evidence>
<dbReference type="Pfam" id="PF13191">
    <property type="entry name" value="AAA_16"/>
    <property type="match status" value="1"/>
</dbReference>
<evidence type="ECO:0000259" key="2">
    <source>
        <dbReference type="SMART" id="SM00530"/>
    </source>
</evidence>
<dbReference type="PANTHER" id="PTHR47691">
    <property type="entry name" value="REGULATOR-RELATED"/>
    <property type="match status" value="1"/>
</dbReference>
<dbReference type="InterPro" id="IPR019734">
    <property type="entry name" value="TPR_rpt"/>
</dbReference>
<dbReference type="Pfam" id="PF13374">
    <property type="entry name" value="TPR_10"/>
    <property type="match status" value="1"/>
</dbReference>
<name>A0A516RFF3_STRST</name>
<gene>
    <name evidence="3" type="ORF">FH965_30610</name>
</gene>
<dbReference type="SMART" id="SM00382">
    <property type="entry name" value="AAA"/>
    <property type="match status" value="1"/>
</dbReference>
<accession>A0A516RFF3</accession>
<dbReference type="SMART" id="SM00028">
    <property type="entry name" value="TPR"/>
    <property type="match status" value="5"/>
</dbReference>
<evidence type="ECO:0000313" key="4">
    <source>
        <dbReference type="Proteomes" id="UP000316806"/>
    </source>
</evidence>
<dbReference type="Gene3D" id="3.40.50.300">
    <property type="entry name" value="P-loop containing nucleotide triphosphate hydrolases"/>
    <property type="match status" value="1"/>
</dbReference>
<feature type="domain" description="HTH cro/C1-type" evidence="2">
    <location>
        <begin position="101"/>
        <end position="156"/>
    </location>
</feature>
<dbReference type="SMART" id="SM00530">
    <property type="entry name" value="HTH_XRE"/>
    <property type="match status" value="1"/>
</dbReference>
<dbReference type="Gene3D" id="1.25.40.10">
    <property type="entry name" value="Tetratricopeptide repeat domain"/>
    <property type="match status" value="2"/>
</dbReference>
<dbReference type="CDD" id="cd00093">
    <property type="entry name" value="HTH_XRE"/>
    <property type="match status" value="1"/>
</dbReference>
<dbReference type="Proteomes" id="UP000316806">
    <property type="component" value="Chromosome"/>
</dbReference>
<dbReference type="InterPro" id="IPR041664">
    <property type="entry name" value="AAA_16"/>
</dbReference>
<dbReference type="PROSITE" id="PS51257">
    <property type="entry name" value="PROKAR_LIPOPROTEIN"/>
    <property type="match status" value="1"/>
</dbReference>
<reference evidence="3 4" key="1">
    <citation type="journal article" date="2019" name="J. Ind. Microbiol. Biotechnol.">
        <title>The complete genomic sequence of Streptomyces spectabilis NRRL-2792 and identification of secondary metabolite biosynthetic gene clusters.</title>
        <authorList>
            <person name="Sinha A."/>
            <person name="Phillips-Salemka S."/>
            <person name="Niraula T.A."/>
            <person name="Short K.A."/>
            <person name="Niraula N.P."/>
        </authorList>
    </citation>
    <scope>NUCLEOTIDE SEQUENCE [LARGE SCALE GENOMIC DNA]</scope>
    <source>
        <strain evidence="3 4">NRRL 2792</strain>
    </source>
</reference>
<dbReference type="InterPro" id="IPR027417">
    <property type="entry name" value="P-loop_NTPase"/>
</dbReference>
<organism evidence="3 4">
    <name type="scientific">Streptomyces spectabilis</name>
    <dbReference type="NCBI Taxonomy" id="68270"/>
    <lineage>
        <taxon>Bacteria</taxon>
        <taxon>Bacillati</taxon>
        <taxon>Actinomycetota</taxon>
        <taxon>Actinomycetes</taxon>
        <taxon>Kitasatosporales</taxon>
        <taxon>Streptomycetaceae</taxon>
        <taxon>Streptomyces</taxon>
    </lineage>
</organism>
<dbReference type="GO" id="GO:0003677">
    <property type="term" value="F:DNA binding"/>
    <property type="evidence" value="ECO:0007669"/>
    <property type="project" value="InterPro"/>
</dbReference>
<dbReference type="InterPro" id="IPR010982">
    <property type="entry name" value="Lambda_DNA-bd_dom_sf"/>
</dbReference>
<protein>
    <submittedName>
        <fullName evidence="3">Tetratricopeptide repeat protein</fullName>
    </submittedName>
</protein>
<dbReference type="RefSeq" id="WP_144321586.1">
    <property type="nucleotide sequence ID" value="NZ_CP040916.1"/>
</dbReference>
<dbReference type="EMBL" id="CP040916">
    <property type="protein sequence ID" value="QDQ14374.1"/>
    <property type="molecule type" value="Genomic_DNA"/>
</dbReference>
<dbReference type="Pfam" id="PF13560">
    <property type="entry name" value="HTH_31"/>
    <property type="match status" value="1"/>
</dbReference>
<dbReference type="PANTHER" id="PTHR47691:SF3">
    <property type="entry name" value="HTH-TYPE TRANSCRIPTIONAL REGULATOR RV0890C-RELATED"/>
    <property type="match status" value="1"/>
</dbReference>
<dbReference type="SUPFAM" id="SSF47413">
    <property type="entry name" value="lambda repressor-like DNA-binding domains"/>
    <property type="match status" value="1"/>
</dbReference>
<feature type="domain" description="AAA+ ATPase" evidence="1">
    <location>
        <begin position="204"/>
        <end position="336"/>
    </location>
</feature>
<sequence>MHGKVVGWFPVSSPHWKQETPYISASSAACCFRAWLPLLPCRRFLPCARSRTFHAASRKSYRSDLWHAQPRWSNSIRSLSAYLDVEVSGAVKEEGRDFGSELRRRRGEQGMGLNRFSRLIPYSRSHLSKVERGEAVASRRFAETCDDALRANGELLALMEREREKRMRGNNTKILVGLPASPAHFVGRSEELARLADYLADANAGGICVLSGMAGVGKTALALRASRSAVSSFSDGCFYLDFEEESSGGMRDILDSLLRLLGIPGEQLPSRPDALANLWRSRIRGKRLLLVLDNVRSAADITPLLSDEPGCKFVITSRKRLGSLDTAAHLPVGVLSGTEAGRLFRAVGGERAESAADHTLRAVVEHCGRLPLALRIAAARFRSTPMWTLAEFDEMLSHEAHRLELLDDGDRSVIATLTVCCNGLTAEQRRMLALLTLHPGASADVRSVVALAGLPPTRAAMLMGGLADVHLVAYEPSGRITTHDLVRQFSRHFLLPEMTVEERHDAVQRLLVHGLRFAVAADKLLTPQRYRPPVLLDDFPVRVAPFDDRKAAVSWLEAEWRSLVALCRTAAAHGLHSLCWQLAFALREFFFLAKLWGPWIETHRTAVASARAAGTRAWLAISLGNLGVAHADRGDLTVAVDCYQQALALYRQLGDEHGVVNTISNLAWAEMYLGEYGKSLDGLRTALEHYQRLGNKRNAAIALRGIALLEAEFELFSAAVEHAQEARREFHDLGLELDVVMSVNCEAWAQFRSGDHRAAAVAYEKALTLARGCGSRYERARALTGLGNIHQASGDRQGALELWTQADTWYGGLEPVMLGEARVRLAS</sequence>
<dbReference type="PRINTS" id="PR00364">
    <property type="entry name" value="DISEASERSIST"/>
</dbReference>
<dbReference type="InterPro" id="IPR001387">
    <property type="entry name" value="Cro/C1-type_HTH"/>
</dbReference>
<dbReference type="GO" id="GO:0043531">
    <property type="term" value="F:ADP binding"/>
    <property type="evidence" value="ECO:0007669"/>
    <property type="project" value="InterPro"/>
</dbReference>